<feature type="compositionally biased region" description="Basic and acidic residues" evidence="8">
    <location>
        <begin position="295"/>
        <end position="317"/>
    </location>
</feature>
<dbReference type="PIRSF" id="PIRSF017300">
    <property type="entry name" value="snoRNP_Mpp10"/>
    <property type="match status" value="1"/>
</dbReference>
<dbReference type="GO" id="GO:0000447">
    <property type="term" value="P:endonucleolytic cleavage in ITS1 to separate SSU-rRNA from 5.8S rRNA and LSU-rRNA from tricistronic rRNA transcript (SSU-rRNA, 5.8S rRNA, LSU-rRNA)"/>
    <property type="evidence" value="ECO:0007669"/>
    <property type="project" value="EnsemblFungi"/>
</dbReference>
<sequence>MNSINDSSFVQIISSDPTALFIEENSLGIKQNVVKENQILQLTKLMLDPISAKNSCLDQLYINDLDSTQVWGQSKIIVDGVIESLIFDKIPFLKKKLGINSEILKNQDVSNQNIHLQTDNKVHNGSSSHSDSESDSDSNIQNFNDINKEKSLLSDESDIEENKDDVELEVVENLSNENQIENEDEDEEDSQYESDDSSKQSTNKFAELNDEFFDIDDFTQQVLALEDEDGNNYIKDLTKKANSHKDEEEIDYFADIGDSEEESDDEEILYYDDFFGNRKNNKYSYKNKKSKKNNRKDDNFEINKKLNGNDHSNKKVRFDNDDDELMKITKLDLFEDNNNNAGNDIQEENLSTFEKQQKLIQAQIEQLEEEALEKKKWTLGGESSVKNRPADSLLEEELEFERTSKPVPIITQEVTESIEDMIRRRIKEANFDDIPKRLPMKNSQNLIKNRNQMDVSEYKSSKSLAEIYEEEYGLKKNDDESSNTNITKELEKSHKEIESMYQLLSHKLDALCSAHFIPKPAQKEIDIKVNTSTITMEDAQPLSMSNETTLAPQEIYKPTVGIDSKEVKLKSGLIISKNELSRDDKNRLRRANKRKRSKMLKSKVENKKFKKNDKNDVIQTLKKANVTVIGKKGEKTDVYGKEKKENGPLTSNNLRL</sequence>
<feature type="compositionally biased region" description="Basic residues" evidence="8">
    <location>
        <begin position="285"/>
        <end position="294"/>
    </location>
</feature>
<dbReference type="GO" id="GO:0042802">
    <property type="term" value="F:identical protein binding"/>
    <property type="evidence" value="ECO:0007669"/>
    <property type="project" value="EnsemblFungi"/>
</dbReference>
<dbReference type="GO" id="GO:0000480">
    <property type="term" value="P:endonucleolytic cleavage in 5'-ETS of tricistronic rRNA transcript (SSU-rRNA, 5.8S rRNA, LSU-rRNA)"/>
    <property type="evidence" value="ECO:0007669"/>
    <property type="project" value="EnsemblFungi"/>
</dbReference>
<organism evidence="9 10">
    <name type="scientific">Ascoidea rubescens DSM 1968</name>
    <dbReference type="NCBI Taxonomy" id="1344418"/>
    <lineage>
        <taxon>Eukaryota</taxon>
        <taxon>Fungi</taxon>
        <taxon>Dikarya</taxon>
        <taxon>Ascomycota</taxon>
        <taxon>Saccharomycotina</taxon>
        <taxon>Saccharomycetes</taxon>
        <taxon>Ascoideaceae</taxon>
        <taxon>Ascoidea</taxon>
    </lineage>
</organism>
<dbReference type="STRING" id="1344418.A0A1D2V8B7"/>
<dbReference type="GO" id="GO:0000472">
    <property type="term" value="P:endonucleolytic cleavage to generate mature 5'-end of SSU-rRNA from (SSU-rRNA, 5.8S rRNA, LSU-rRNA)"/>
    <property type="evidence" value="ECO:0007669"/>
    <property type="project" value="EnsemblFungi"/>
</dbReference>
<reference evidence="10" key="1">
    <citation type="submission" date="2016-05" db="EMBL/GenBank/DDBJ databases">
        <title>Comparative genomics of biotechnologically important yeasts.</title>
        <authorList>
            <consortium name="DOE Joint Genome Institute"/>
            <person name="Riley R."/>
            <person name="Haridas S."/>
            <person name="Wolfe K.H."/>
            <person name="Lopes M.R."/>
            <person name="Hittinger C.T."/>
            <person name="Goker M."/>
            <person name="Salamov A."/>
            <person name="Wisecaver J."/>
            <person name="Long T.M."/>
            <person name="Aerts A.L."/>
            <person name="Barry K."/>
            <person name="Choi C."/>
            <person name="Clum A."/>
            <person name="Coughlan A.Y."/>
            <person name="Deshpande S."/>
            <person name="Douglass A.P."/>
            <person name="Hanson S.J."/>
            <person name="Klenk H.-P."/>
            <person name="Labutti K."/>
            <person name="Lapidus A."/>
            <person name="Lindquist E."/>
            <person name="Lipzen A."/>
            <person name="Meier-Kolthoff J.P."/>
            <person name="Ohm R.A."/>
            <person name="Otillar R.P."/>
            <person name="Pangilinan J."/>
            <person name="Peng Y."/>
            <person name="Rokas A."/>
            <person name="Rosa C.A."/>
            <person name="Scheuner C."/>
            <person name="Sibirny A.A."/>
            <person name="Slot J.C."/>
            <person name="Stielow J.B."/>
            <person name="Sun H."/>
            <person name="Kurtzman C.P."/>
            <person name="Blackwell M."/>
            <person name="Grigoriev I.V."/>
            <person name="Jeffries T.W."/>
        </authorList>
    </citation>
    <scope>NUCLEOTIDE SEQUENCE [LARGE SCALE GENOMIC DNA]</scope>
    <source>
        <strain evidence="10">DSM 1968</strain>
    </source>
</reference>
<dbReference type="Proteomes" id="UP000095038">
    <property type="component" value="Unassembled WGS sequence"/>
</dbReference>
<evidence type="ECO:0000256" key="2">
    <source>
        <dbReference type="ARBA" id="ARBA00022517"/>
    </source>
</evidence>
<proteinExistence type="inferred from homology"/>
<keyword evidence="5 7" id="KW-0687">Ribonucleoprotein</keyword>
<dbReference type="GO" id="GO:0005732">
    <property type="term" value="C:sno(s)RNA-containing ribonucleoprotein complex"/>
    <property type="evidence" value="ECO:0007669"/>
    <property type="project" value="UniProtKB-UniRule"/>
</dbReference>
<keyword evidence="2 7" id="KW-0690">Ribosome biogenesis</keyword>
<keyword evidence="4 7" id="KW-0539">Nucleus</keyword>
<evidence type="ECO:0000313" key="9">
    <source>
        <dbReference type="EMBL" id="ODV57931.1"/>
    </source>
</evidence>
<comment type="similarity">
    <text evidence="6 7">Belongs to the MPP10 family.</text>
</comment>
<dbReference type="GO" id="GO:0034457">
    <property type="term" value="C:Mpp10 complex"/>
    <property type="evidence" value="ECO:0007669"/>
    <property type="project" value="UniProtKB-UniRule"/>
</dbReference>
<dbReference type="AlphaFoldDB" id="A0A1D2V8B7"/>
<keyword evidence="3 7" id="KW-0698">rRNA processing</keyword>
<feature type="compositionally biased region" description="Acidic residues" evidence="8">
    <location>
        <begin position="155"/>
        <end position="170"/>
    </location>
</feature>
<keyword evidence="10" id="KW-1185">Reference proteome</keyword>
<comment type="subcellular location">
    <subcellularLocation>
        <location evidence="1 7">Nucleus</location>
        <location evidence="1 7">Nucleolus</location>
    </subcellularLocation>
</comment>
<feature type="region of interest" description="Disordered" evidence="8">
    <location>
        <begin position="285"/>
        <end position="317"/>
    </location>
</feature>
<dbReference type="InParanoid" id="A0A1D2V8B7"/>
<evidence type="ECO:0000256" key="5">
    <source>
        <dbReference type="ARBA" id="ARBA00023274"/>
    </source>
</evidence>
<feature type="compositionally biased region" description="Acidic residues" evidence="8">
    <location>
        <begin position="180"/>
        <end position="195"/>
    </location>
</feature>
<dbReference type="RefSeq" id="XP_020044238.1">
    <property type="nucleotide sequence ID" value="XM_020194206.1"/>
</dbReference>
<dbReference type="GO" id="GO:0032040">
    <property type="term" value="C:small-subunit processome"/>
    <property type="evidence" value="ECO:0007669"/>
    <property type="project" value="EnsemblFungi"/>
</dbReference>
<dbReference type="InterPro" id="IPR012173">
    <property type="entry name" value="Mpp10"/>
</dbReference>
<feature type="region of interest" description="Disordered" evidence="8">
    <location>
        <begin position="632"/>
        <end position="656"/>
    </location>
</feature>
<evidence type="ECO:0000256" key="1">
    <source>
        <dbReference type="ARBA" id="ARBA00004604"/>
    </source>
</evidence>
<accession>A0A1D2V8B7</accession>
<dbReference type="FunCoup" id="A0A1D2V8B7">
    <property type="interactions" value="954"/>
</dbReference>
<feature type="region of interest" description="Disordered" evidence="8">
    <location>
        <begin position="119"/>
        <end position="201"/>
    </location>
</feature>
<dbReference type="EMBL" id="KV454498">
    <property type="protein sequence ID" value="ODV57931.1"/>
    <property type="molecule type" value="Genomic_DNA"/>
</dbReference>
<dbReference type="PANTHER" id="PTHR17039:SF0">
    <property type="entry name" value="U3 SMALL NUCLEOLAR RIBONUCLEOPROTEIN PROTEIN MPP10"/>
    <property type="match status" value="1"/>
</dbReference>
<protein>
    <recommendedName>
        <fullName evidence="7">U3 small nucleolar ribonucleoprotein protein MPP10</fullName>
    </recommendedName>
</protein>
<evidence type="ECO:0000256" key="7">
    <source>
        <dbReference type="PIRNR" id="PIRNR017300"/>
    </source>
</evidence>
<name>A0A1D2V8B7_9ASCO</name>
<dbReference type="GeneID" id="30967842"/>
<dbReference type="PANTHER" id="PTHR17039">
    <property type="entry name" value="U3 SMALL NUCLEOLAR RIBONUCLEOPROTEIN PROTEIN MPP10"/>
    <property type="match status" value="1"/>
</dbReference>
<dbReference type="Pfam" id="PF04006">
    <property type="entry name" value="Mpp10"/>
    <property type="match status" value="1"/>
</dbReference>
<evidence type="ECO:0000256" key="3">
    <source>
        <dbReference type="ARBA" id="ARBA00022552"/>
    </source>
</evidence>
<dbReference type="OrthoDB" id="445326at2759"/>
<evidence type="ECO:0000313" key="10">
    <source>
        <dbReference type="Proteomes" id="UP000095038"/>
    </source>
</evidence>
<feature type="compositionally biased region" description="Basic and acidic residues" evidence="8">
    <location>
        <begin position="632"/>
        <end position="646"/>
    </location>
</feature>
<evidence type="ECO:0000256" key="4">
    <source>
        <dbReference type="ARBA" id="ARBA00023242"/>
    </source>
</evidence>
<comment type="function">
    <text evidence="7">Involved in nucleolar processing of pre-18S ribosomal RNA.</text>
</comment>
<evidence type="ECO:0000256" key="8">
    <source>
        <dbReference type="SAM" id="MobiDB-lite"/>
    </source>
</evidence>
<gene>
    <name evidence="9" type="ORF">ASCRUDRAFT_78297</name>
</gene>
<evidence type="ECO:0000256" key="6">
    <source>
        <dbReference type="ARBA" id="ARBA00029455"/>
    </source>
</evidence>